<dbReference type="Gene3D" id="3.30.420.10">
    <property type="entry name" value="Ribonuclease H-like superfamily/Ribonuclease H"/>
    <property type="match status" value="1"/>
</dbReference>
<dbReference type="SUPFAM" id="SSF53098">
    <property type="entry name" value="Ribonuclease H-like"/>
    <property type="match status" value="1"/>
</dbReference>
<evidence type="ECO:0000313" key="2">
    <source>
        <dbReference type="EMBL" id="KAG0725031.1"/>
    </source>
</evidence>
<dbReference type="Proteomes" id="UP000770661">
    <property type="component" value="Unassembled WGS sequence"/>
</dbReference>
<comment type="caution">
    <text evidence="2">The sequence shown here is derived from an EMBL/GenBank/DDBJ whole genome shotgun (WGS) entry which is preliminary data.</text>
</comment>
<feature type="domain" description="RNase H type-1" evidence="1">
    <location>
        <begin position="144"/>
        <end position="275"/>
    </location>
</feature>
<name>A0A8J4YJI9_CHIOP</name>
<evidence type="ECO:0000313" key="3">
    <source>
        <dbReference type="Proteomes" id="UP000770661"/>
    </source>
</evidence>
<dbReference type="EMBL" id="JACEEZ010006114">
    <property type="protein sequence ID" value="KAG0725031.1"/>
    <property type="molecule type" value="Genomic_DNA"/>
</dbReference>
<dbReference type="CDD" id="cd09276">
    <property type="entry name" value="Rnase_HI_RT_non_LTR"/>
    <property type="match status" value="1"/>
</dbReference>
<accession>A0A8J4YJI9</accession>
<gene>
    <name evidence="2" type="primary">gag-pol_1</name>
    <name evidence="2" type="ORF">GWK47_000462</name>
</gene>
<organism evidence="2 3">
    <name type="scientific">Chionoecetes opilio</name>
    <name type="common">Atlantic snow crab</name>
    <name type="synonym">Cancer opilio</name>
    <dbReference type="NCBI Taxonomy" id="41210"/>
    <lineage>
        <taxon>Eukaryota</taxon>
        <taxon>Metazoa</taxon>
        <taxon>Ecdysozoa</taxon>
        <taxon>Arthropoda</taxon>
        <taxon>Crustacea</taxon>
        <taxon>Multicrustacea</taxon>
        <taxon>Malacostraca</taxon>
        <taxon>Eumalacostraca</taxon>
        <taxon>Eucarida</taxon>
        <taxon>Decapoda</taxon>
        <taxon>Pleocyemata</taxon>
        <taxon>Brachyura</taxon>
        <taxon>Eubrachyura</taxon>
        <taxon>Majoidea</taxon>
        <taxon>Majidae</taxon>
        <taxon>Chionoecetes</taxon>
    </lineage>
</organism>
<protein>
    <submittedName>
        <fullName evidence="2">Gag-Pol polyprotein</fullName>
    </submittedName>
</protein>
<proteinExistence type="predicted"/>
<dbReference type="InterPro" id="IPR036397">
    <property type="entry name" value="RNaseH_sf"/>
</dbReference>
<reference evidence="2" key="1">
    <citation type="submission" date="2020-07" db="EMBL/GenBank/DDBJ databases">
        <title>The High-quality genome of the commercially important snow crab, Chionoecetes opilio.</title>
        <authorList>
            <person name="Jeong J.-H."/>
            <person name="Ryu S."/>
        </authorList>
    </citation>
    <scope>NUCLEOTIDE SEQUENCE</scope>
    <source>
        <strain evidence="2">MADBK_172401_WGS</strain>
        <tissue evidence="2">Digestive gland</tissue>
    </source>
</reference>
<dbReference type="PROSITE" id="PS50879">
    <property type="entry name" value="RNASE_H_1"/>
    <property type="match status" value="1"/>
</dbReference>
<dbReference type="InterPro" id="IPR002156">
    <property type="entry name" value="RNaseH_domain"/>
</dbReference>
<dbReference type="GO" id="GO:0003676">
    <property type="term" value="F:nucleic acid binding"/>
    <property type="evidence" value="ECO:0007669"/>
    <property type="project" value="InterPro"/>
</dbReference>
<dbReference type="InterPro" id="IPR012337">
    <property type="entry name" value="RNaseH-like_sf"/>
</dbReference>
<dbReference type="OrthoDB" id="7617354at2759"/>
<sequence>MTWVNRIELLQNEAMRIIFGCQRNAMIDAMRLELNLPSVCDRIQELNVKSVVKYVRPSGQSDVLRDLQCIRRSKSASVRNVKEHLVKYKVAHLCCPLQLGTNPLPPWEEARVVVEIEPLSMKKYEFIPGYLRAWYCHMVDCLPKDNAIHVFCDGSVSEDGRAGCGILMWDYDGYQKCESTVTLRLSDGISSTQAELYGIYVALCRLQDKGKDVYIFVDSRAALGSLNSRRPVYVEIGSLCKTLMKSIKVTFHWIPSHVGIPQNETADVLAKCGTEKDDIVVICHLSIRQIRSIVRREQYCIARSRMMREHADSGTFRHYDKVSDHVAVTYGKKGTQCDAMKMRMRLGYKYYWQYKGVSTVEETRCTVCGAENGHTLEHYVLRCSCVSGFRNNNIDDVTEQIIWMLQNGVVEEILGNCKDFAPPR</sequence>
<dbReference type="GO" id="GO:0004523">
    <property type="term" value="F:RNA-DNA hybrid ribonuclease activity"/>
    <property type="evidence" value="ECO:0007669"/>
    <property type="project" value="InterPro"/>
</dbReference>
<dbReference type="AlphaFoldDB" id="A0A8J4YJI9"/>
<evidence type="ECO:0000259" key="1">
    <source>
        <dbReference type="PROSITE" id="PS50879"/>
    </source>
</evidence>
<dbReference type="Pfam" id="PF00075">
    <property type="entry name" value="RNase_H"/>
    <property type="match status" value="1"/>
</dbReference>
<keyword evidence="3" id="KW-1185">Reference proteome</keyword>